<comment type="caution">
    <text evidence="1">The sequence shown here is derived from an EMBL/GenBank/DDBJ whole genome shotgun (WGS) entry which is preliminary data.</text>
</comment>
<sequence length="108" mass="11463">MRYTITVVPITVVSIITTGISSLSVLFRRHGRRIASEANRRQAYVGGGDEKIAGPMVAVTLSQYLLQVTSIMMVGHLGELALSRTSIANSLSGVTGFSLIVSLLSSVI</sequence>
<name>A0ACB9JAR3_9ASTR</name>
<dbReference type="Proteomes" id="UP001056120">
    <property type="component" value="Linkage Group LG04"/>
</dbReference>
<keyword evidence="2" id="KW-1185">Reference proteome</keyword>
<protein>
    <submittedName>
        <fullName evidence="1">Uncharacterized protein</fullName>
    </submittedName>
</protein>
<proteinExistence type="predicted"/>
<dbReference type="EMBL" id="CM042021">
    <property type="protein sequence ID" value="KAI3817236.1"/>
    <property type="molecule type" value="Genomic_DNA"/>
</dbReference>
<gene>
    <name evidence="1" type="ORF">L1987_11025</name>
</gene>
<reference evidence="1 2" key="2">
    <citation type="journal article" date="2022" name="Mol. Ecol. Resour.">
        <title>The genomes of chicory, endive, great burdock and yacon provide insights into Asteraceae paleo-polyploidization history and plant inulin production.</title>
        <authorList>
            <person name="Fan W."/>
            <person name="Wang S."/>
            <person name="Wang H."/>
            <person name="Wang A."/>
            <person name="Jiang F."/>
            <person name="Liu H."/>
            <person name="Zhao H."/>
            <person name="Xu D."/>
            <person name="Zhang Y."/>
        </authorList>
    </citation>
    <scope>NUCLEOTIDE SEQUENCE [LARGE SCALE GENOMIC DNA]</scope>
    <source>
        <strain evidence="2">cv. Yunnan</strain>
        <tissue evidence="1">Leaves</tissue>
    </source>
</reference>
<evidence type="ECO:0000313" key="1">
    <source>
        <dbReference type="EMBL" id="KAI3817236.1"/>
    </source>
</evidence>
<organism evidence="1 2">
    <name type="scientific">Smallanthus sonchifolius</name>
    <dbReference type="NCBI Taxonomy" id="185202"/>
    <lineage>
        <taxon>Eukaryota</taxon>
        <taxon>Viridiplantae</taxon>
        <taxon>Streptophyta</taxon>
        <taxon>Embryophyta</taxon>
        <taxon>Tracheophyta</taxon>
        <taxon>Spermatophyta</taxon>
        <taxon>Magnoliopsida</taxon>
        <taxon>eudicotyledons</taxon>
        <taxon>Gunneridae</taxon>
        <taxon>Pentapetalae</taxon>
        <taxon>asterids</taxon>
        <taxon>campanulids</taxon>
        <taxon>Asterales</taxon>
        <taxon>Asteraceae</taxon>
        <taxon>Asteroideae</taxon>
        <taxon>Heliantheae alliance</taxon>
        <taxon>Millerieae</taxon>
        <taxon>Smallanthus</taxon>
    </lineage>
</organism>
<accession>A0ACB9JAR3</accession>
<reference evidence="2" key="1">
    <citation type="journal article" date="2022" name="Mol. Ecol. Resour.">
        <title>The genomes of chicory, endive, great burdock and yacon provide insights into Asteraceae palaeo-polyploidization history and plant inulin production.</title>
        <authorList>
            <person name="Fan W."/>
            <person name="Wang S."/>
            <person name="Wang H."/>
            <person name="Wang A."/>
            <person name="Jiang F."/>
            <person name="Liu H."/>
            <person name="Zhao H."/>
            <person name="Xu D."/>
            <person name="Zhang Y."/>
        </authorList>
    </citation>
    <scope>NUCLEOTIDE SEQUENCE [LARGE SCALE GENOMIC DNA]</scope>
    <source>
        <strain evidence="2">cv. Yunnan</strain>
    </source>
</reference>
<evidence type="ECO:0000313" key="2">
    <source>
        <dbReference type="Proteomes" id="UP001056120"/>
    </source>
</evidence>